<protein>
    <submittedName>
        <fullName evidence="2">NAD(P)/FAD-dependent oxidoreductase</fullName>
    </submittedName>
</protein>
<dbReference type="InterPro" id="IPR002938">
    <property type="entry name" value="FAD-bd"/>
</dbReference>
<dbReference type="Gene3D" id="3.50.50.60">
    <property type="entry name" value="FAD/NAD(P)-binding domain"/>
    <property type="match status" value="1"/>
</dbReference>
<dbReference type="SUPFAM" id="SSF51905">
    <property type="entry name" value="FAD/NAD(P)-binding domain"/>
    <property type="match status" value="1"/>
</dbReference>
<organism evidence="2 3">
    <name type="scientific">Nocardioides currus</name>
    <dbReference type="NCBI Taxonomy" id="2133958"/>
    <lineage>
        <taxon>Bacteria</taxon>
        <taxon>Bacillati</taxon>
        <taxon>Actinomycetota</taxon>
        <taxon>Actinomycetes</taxon>
        <taxon>Propionibacteriales</taxon>
        <taxon>Nocardioidaceae</taxon>
        <taxon>Nocardioides</taxon>
    </lineage>
</organism>
<dbReference type="Pfam" id="PF01494">
    <property type="entry name" value="FAD_binding_3"/>
    <property type="match status" value="1"/>
</dbReference>
<evidence type="ECO:0000259" key="1">
    <source>
        <dbReference type="Pfam" id="PF01494"/>
    </source>
</evidence>
<comment type="caution">
    <text evidence="2">The sequence shown here is derived from an EMBL/GenBank/DDBJ whole genome shotgun (WGS) entry which is preliminary data.</text>
</comment>
<gene>
    <name evidence="2" type="ORF">C7S10_12865</name>
</gene>
<reference evidence="2 3" key="1">
    <citation type="submission" date="2018-03" db="EMBL/GenBank/DDBJ databases">
        <authorList>
            <person name="Keele B.F."/>
        </authorList>
    </citation>
    <scope>NUCLEOTIDE SEQUENCE [LARGE SCALE GENOMIC DNA]</scope>
    <source>
        <strain evidence="2 3">IB-3</strain>
    </source>
</reference>
<accession>A0A2R7YWQ6</accession>
<dbReference type="EMBL" id="PYXZ01000005">
    <property type="protein sequence ID" value="PUA80802.1"/>
    <property type="molecule type" value="Genomic_DNA"/>
</dbReference>
<dbReference type="PRINTS" id="PR00420">
    <property type="entry name" value="RNGMNOXGNASE"/>
</dbReference>
<dbReference type="Proteomes" id="UP000244867">
    <property type="component" value="Unassembled WGS sequence"/>
</dbReference>
<dbReference type="InterPro" id="IPR036188">
    <property type="entry name" value="FAD/NAD-bd_sf"/>
</dbReference>
<dbReference type="PANTHER" id="PTHR42685:SF22">
    <property type="entry name" value="CONDITIONED MEDIUM FACTOR RECEPTOR 1"/>
    <property type="match status" value="1"/>
</dbReference>
<keyword evidence="3" id="KW-1185">Reference proteome</keyword>
<name>A0A2R7YWQ6_9ACTN</name>
<dbReference type="OrthoDB" id="103324at2"/>
<proteinExistence type="predicted"/>
<evidence type="ECO:0000313" key="2">
    <source>
        <dbReference type="EMBL" id="PUA80802.1"/>
    </source>
</evidence>
<dbReference type="AlphaFoldDB" id="A0A2R7YWQ6"/>
<evidence type="ECO:0000313" key="3">
    <source>
        <dbReference type="Proteomes" id="UP000244867"/>
    </source>
</evidence>
<feature type="domain" description="FAD-binding" evidence="1">
    <location>
        <begin position="4"/>
        <end position="344"/>
    </location>
</feature>
<dbReference type="InterPro" id="IPR050407">
    <property type="entry name" value="Geranylgeranyl_reductase"/>
</dbReference>
<dbReference type="GO" id="GO:0071949">
    <property type="term" value="F:FAD binding"/>
    <property type="evidence" value="ECO:0007669"/>
    <property type="project" value="InterPro"/>
</dbReference>
<dbReference type="PANTHER" id="PTHR42685">
    <property type="entry name" value="GERANYLGERANYL DIPHOSPHATE REDUCTASE"/>
    <property type="match status" value="1"/>
</dbReference>
<sequence length="385" mass="40966">MNSYDVVVVGARVSGASTAMLLARAGLRVALLDRGRRGSDTLSTHALMRPGVVQLSRWGVLDGVVAAGTPAVRRTVFHYPDGEDVEVAIKPRHGVDALYAPRRHLLDRLLVEAAEAAGVHVLHETAVTALRRDPTGRVSGVSATGPGGRTELAAELTIGADGIRSVVAEQTGAAVLWQGRSAGAVLYRYVEDGPADAYEWAYGAGAAAGVIPTNDGAACVFVSTTPRHMRALRRSGVEHAMTALMREAGPSLVERVRDARPVSGVRGWAGVPGYSRRSWGPGWALVGDAGYFKDPITSHGITDSLRDAELLADRVVAALYCDEREEDALAAYQATRERLSRGLFDVTEGVAAYDWDADGIRNLLHRFSASMRAELEHLDGLAVAT</sequence>